<dbReference type="AlphaFoldDB" id="A0A6A4HUM5"/>
<protein>
    <submittedName>
        <fullName evidence="2">Uncharacterized protein</fullName>
    </submittedName>
</protein>
<dbReference type="OrthoDB" id="2959680at2759"/>
<feature type="transmembrane region" description="Helical" evidence="1">
    <location>
        <begin position="12"/>
        <end position="33"/>
    </location>
</feature>
<feature type="transmembrane region" description="Helical" evidence="1">
    <location>
        <begin position="116"/>
        <end position="138"/>
    </location>
</feature>
<organism evidence="2 3">
    <name type="scientific">Gymnopus androsaceus JB14</name>
    <dbReference type="NCBI Taxonomy" id="1447944"/>
    <lineage>
        <taxon>Eukaryota</taxon>
        <taxon>Fungi</taxon>
        <taxon>Dikarya</taxon>
        <taxon>Basidiomycota</taxon>
        <taxon>Agaricomycotina</taxon>
        <taxon>Agaricomycetes</taxon>
        <taxon>Agaricomycetidae</taxon>
        <taxon>Agaricales</taxon>
        <taxon>Marasmiineae</taxon>
        <taxon>Omphalotaceae</taxon>
        <taxon>Gymnopus</taxon>
    </lineage>
</organism>
<keyword evidence="1" id="KW-0812">Transmembrane</keyword>
<dbReference type="Proteomes" id="UP000799118">
    <property type="component" value="Unassembled WGS sequence"/>
</dbReference>
<keyword evidence="1" id="KW-0472">Membrane</keyword>
<sequence length="252" mass="28804">MRFNPFSAIRYAVAVYGLALEYLYPFTSLPFAISISDELQESLKFQSQIASYLSAVASLSFLVMFFYFMVFFTTLHGVIGIGIRYLPAFREKVEKRIAEKAKKAQNNNKKKPSKRAVWASITFNIFFSVAMIINDAIFNRSEDAASLKDGAIERFYYMGLYLVIFGCMLLFAWARALYRARRQQRAVADEESRLPPSEMAEVEVEGEKRAFVLEEKLIDFSDGMDGLYEKMEAYAAPTPATEPVEEEPLIRL</sequence>
<accession>A0A6A4HUM5</accession>
<feature type="transmembrane region" description="Helical" evidence="1">
    <location>
        <begin position="158"/>
        <end position="178"/>
    </location>
</feature>
<keyword evidence="3" id="KW-1185">Reference proteome</keyword>
<evidence type="ECO:0000313" key="2">
    <source>
        <dbReference type="EMBL" id="KAE9402159.1"/>
    </source>
</evidence>
<reference evidence="2" key="1">
    <citation type="journal article" date="2019" name="Environ. Microbiol.">
        <title>Fungal ecological strategies reflected in gene transcription - a case study of two litter decomposers.</title>
        <authorList>
            <person name="Barbi F."/>
            <person name="Kohler A."/>
            <person name="Barry K."/>
            <person name="Baskaran P."/>
            <person name="Daum C."/>
            <person name="Fauchery L."/>
            <person name="Ihrmark K."/>
            <person name="Kuo A."/>
            <person name="LaButti K."/>
            <person name="Lipzen A."/>
            <person name="Morin E."/>
            <person name="Grigoriev I.V."/>
            <person name="Henrissat B."/>
            <person name="Lindahl B."/>
            <person name="Martin F."/>
        </authorList>
    </citation>
    <scope>NUCLEOTIDE SEQUENCE</scope>
    <source>
        <strain evidence="2">JB14</strain>
    </source>
</reference>
<feature type="transmembrane region" description="Helical" evidence="1">
    <location>
        <begin position="53"/>
        <end position="86"/>
    </location>
</feature>
<dbReference type="EMBL" id="ML769437">
    <property type="protein sequence ID" value="KAE9402159.1"/>
    <property type="molecule type" value="Genomic_DNA"/>
</dbReference>
<proteinExistence type="predicted"/>
<gene>
    <name evidence="2" type="ORF">BT96DRAFT_918356</name>
</gene>
<name>A0A6A4HUM5_9AGAR</name>
<keyword evidence="1" id="KW-1133">Transmembrane helix</keyword>
<evidence type="ECO:0000313" key="3">
    <source>
        <dbReference type="Proteomes" id="UP000799118"/>
    </source>
</evidence>
<evidence type="ECO:0000256" key="1">
    <source>
        <dbReference type="SAM" id="Phobius"/>
    </source>
</evidence>